<sequence>MENLQSIGPFIMVCALLIGLAFLIRAFGAWMLRIDELILNQKEQTKTLKRISEDIQNKMYSDDKKANQK</sequence>
<name>A0ABW6HTT5_9FLAO</name>
<evidence type="ECO:0000256" key="1">
    <source>
        <dbReference type="SAM" id="Phobius"/>
    </source>
</evidence>
<dbReference type="RefSeq" id="WP_379853499.1">
    <property type="nucleotide sequence ID" value="NZ_JBHZPZ010000002.1"/>
</dbReference>
<keyword evidence="1" id="KW-1133">Transmembrane helix</keyword>
<gene>
    <name evidence="2" type="ORF">ACFX5E_02020</name>
</gene>
<keyword evidence="3" id="KW-1185">Reference proteome</keyword>
<accession>A0ABW6HTT5</accession>
<organism evidence="2 3">
    <name type="scientific">Flavobacterium xylosi</name>
    <dbReference type="NCBI Taxonomy" id="3230415"/>
    <lineage>
        <taxon>Bacteria</taxon>
        <taxon>Pseudomonadati</taxon>
        <taxon>Bacteroidota</taxon>
        <taxon>Flavobacteriia</taxon>
        <taxon>Flavobacteriales</taxon>
        <taxon>Flavobacteriaceae</taxon>
        <taxon>Flavobacterium</taxon>
    </lineage>
</organism>
<keyword evidence="1" id="KW-0812">Transmembrane</keyword>
<protein>
    <submittedName>
        <fullName evidence="2">Uncharacterized protein</fullName>
    </submittedName>
</protein>
<evidence type="ECO:0000313" key="3">
    <source>
        <dbReference type="Proteomes" id="UP001600109"/>
    </source>
</evidence>
<keyword evidence="1" id="KW-0472">Membrane</keyword>
<proteinExistence type="predicted"/>
<dbReference type="Proteomes" id="UP001600109">
    <property type="component" value="Unassembled WGS sequence"/>
</dbReference>
<evidence type="ECO:0000313" key="2">
    <source>
        <dbReference type="EMBL" id="MFE3866849.1"/>
    </source>
</evidence>
<comment type="caution">
    <text evidence="2">The sequence shown here is derived from an EMBL/GenBank/DDBJ whole genome shotgun (WGS) entry which is preliminary data.</text>
</comment>
<dbReference type="EMBL" id="JBHZPZ010000002">
    <property type="protein sequence ID" value="MFE3866849.1"/>
    <property type="molecule type" value="Genomic_DNA"/>
</dbReference>
<feature type="transmembrane region" description="Helical" evidence="1">
    <location>
        <begin position="6"/>
        <end position="32"/>
    </location>
</feature>
<reference evidence="2 3" key="1">
    <citation type="submission" date="2024-06" db="EMBL/GenBank/DDBJ databases">
        <title>Flavobacterium spp. isolated from glacier.</title>
        <authorList>
            <person name="Han D."/>
        </authorList>
    </citation>
    <scope>NUCLEOTIDE SEQUENCE [LARGE SCALE GENOMIC DNA]</scope>
    <source>
        <strain evidence="2 3">LS2P90</strain>
    </source>
</reference>